<keyword evidence="1 6" id="KW-0808">Transferase</keyword>
<evidence type="ECO:0000313" key="8">
    <source>
        <dbReference type="EMBL" id="KZV33049.1"/>
    </source>
</evidence>
<dbReference type="GO" id="GO:0046854">
    <property type="term" value="P:phosphatidylinositol phosphate biosynthetic process"/>
    <property type="evidence" value="ECO:0007669"/>
    <property type="project" value="TreeGrafter"/>
</dbReference>
<dbReference type="Gene3D" id="2.20.110.10">
    <property type="entry name" value="Histone H3 K4-specific methyltransferase SET7/9 N-terminal domain"/>
    <property type="match status" value="4"/>
</dbReference>
<dbReference type="FunFam" id="2.20.110.10:FF:000015">
    <property type="entry name" value="Phosphatidylinositol 4-phosphate 5-kinase"/>
    <property type="match status" value="1"/>
</dbReference>
<dbReference type="InterPro" id="IPR017163">
    <property type="entry name" value="PIno-4-P-5_kinase_pln"/>
</dbReference>
<dbReference type="FunFam" id="3.30.800.10:FF:000003">
    <property type="entry name" value="Phosphatidylinositol 4-phosphate 5-kinase"/>
    <property type="match status" value="1"/>
</dbReference>
<comment type="catalytic activity">
    <reaction evidence="6">
        <text>a 1,2-diacyl-sn-glycero-3-phospho-(1D-myo-inositol 4-phosphate) + ATP = a 1,2-diacyl-sn-glycero-3-phospho-(1D-myo-inositol-4,5-bisphosphate) + ADP + H(+)</text>
        <dbReference type="Rhea" id="RHEA:14425"/>
        <dbReference type="ChEBI" id="CHEBI:15378"/>
        <dbReference type="ChEBI" id="CHEBI:30616"/>
        <dbReference type="ChEBI" id="CHEBI:58178"/>
        <dbReference type="ChEBI" id="CHEBI:58456"/>
        <dbReference type="ChEBI" id="CHEBI:456216"/>
        <dbReference type="EC" id="2.7.1.68"/>
    </reaction>
</comment>
<dbReference type="GO" id="GO:0005886">
    <property type="term" value="C:plasma membrane"/>
    <property type="evidence" value="ECO:0007669"/>
    <property type="project" value="TreeGrafter"/>
</dbReference>
<name>A0A2Z7BHZ2_9LAMI</name>
<dbReference type="EMBL" id="KV006334">
    <property type="protein sequence ID" value="KZV33049.1"/>
    <property type="molecule type" value="Genomic_DNA"/>
</dbReference>
<dbReference type="GO" id="GO:0016308">
    <property type="term" value="F:1-phosphatidylinositol-4-phosphate 5-kinase activity"/>
    <property type="evidence" value="ECO:0007669"/>
    <property type="project" value="UniProtKB-UniRule"/>
</dbReference>
<dbReference type="Proteomes" id="UP000250235">
    <property type="component" value="Unassembled WGS sequence"/>
</dbReference>
<proteinExistence type="predicted"/>
<reference evidence="8 9" key="1">
    <citation type="journal article" date="2015" name="Proc. Natl. Acad. Sci. U.S.A.">
        <title>The resurrection genome of Boea hygrometrica: A blueprint for survival of dehydration.</title>
        <authorList>
            <person name="Xiao L."/>
            <person name="Yang G."/>
            <person name="Zhang L."/>
            <person name="Yang X."/>
            <person name="Zhao S."/>
            <person name="Ji Z."/>
            <person name="Zhou Q."/>
            <person name="Hu M."/>
            <person name="Wang Y."/>
            <person name="Chen M."/>
            <person name="Xu Y."/>
            <person name="Jin H."/>
            <person name="Xiao X."/>
            <person name="Hu G."/>
            <person name="Bao F."/>
            <person name="Hu Y."/>
            <person name="Wan P."/>
            <person name="Li L."/>
            <person name="Deng X."/>
            <person name="Kuang T."/>
            <person name="Xiang C."/>
            <person name="Zhu J.K."/>
            <person name="Oliver M.J."/>
            <person name="He Y."/>
        </authorList>
    </citation>
    <scope>NUCLEOTIDE SEQUENCE [LARGE SCALE GENOMIC DNA]</scope>
    <source>
        <strain evidence="9">cv. XS01</strain>
    </source>
</reference>
<gene>
    <name evidence="8" type="ORF">F511_03315</name>
</gene>
<keyword evidence="4 6" id="KW-0418">Kinase</keyword>
<dbReference type="SUPFAM" id="SSF82185">
    <property type="entry name" value="Histone H3 K4-specific methyltransferase SET7/9 N-terminal domain"/>
    <property type="match status" value="1"/>
</dbReference>
<evidence type="ECO:0000256" key="1">
    <source>
        <dbReference type="ARBA" id="ARBA00022679"/>
    </source>
</evidence>
<dbReference type="SMART" id="SM00330">
    <property type="entry name" value="PIPKc"/>
    <property type="match status" value="1"/>
</dbReference>
<keyword evidence="9" id="KW-1185">Reference proteome</keyword>
<evidence type="ECO:0000313" key="9">
    <source>
        <dbReference type="Proteomes" id="UP000250235"/>
    </source>
</evidence>
<dbReference type="CDD" id="cd17302">
    <property type="entry name" value="PIPKc_AtPIP5K_like"/>
    <property type="match status" value="1"/>
</dbReference>
<accession>A0A2Z7BHZ2</accession>
<organism evidence="8 9">
    <name type="scientific">Dorcoceras hygrometricum</name>
    <dbReference type="NCBI Taxonomy" id="472368"/>
    <lineage>
        <taxon>Eukaryota</taxon>
        <taxon>Viridiplantae</taxon>
        <taxon>Streptophyta</taxon>
        <taxon>Embryophyta</taxon>
        <taxon>Tracheophyta</taxon>
        <taxon>Spermatophyta</taxon>
        <taxon>Magnoliopsida</taxon>
        <taxon>eudicotyledons</taxon>
        <taxon>Gunneridae</taxon>
        <taxon>Pentapetalae</taxon>
        <taxon>asterids</taxon>
        <taxon>lamiids</taxon>
        <taxon>Lamiales</taxon>
        <taxon>Gesneriaceae</taxon>
        <taxon>Didymocarpoideae</taxon>
        <taxon>Trichosporeae</taxon>
        <taxon>Loxocarpinae</taxon>
        <taxon>Dorcoceras</taxon>
    </lineage>
</organism>
<dbReference type="Pfam" id="PF01504">
    <property type="entry name" value="PIP5K"/>
    <property type="match status" value="1"/>
</dbReference>
<dbReference type="AlphaFoldDB" id="A0A2Z7BHZ2"/>
<dbReference type="Pfam" id="PF02493">
    <property type="entry name" value="MORN"/>
    <property type="match status" value="7"/>
</dbReference>
<protein>
    <recommendedName>
        <fullName evidence="6">Phosphatidylinositol 4-phosphate 5-kinase</fullName>
        <ecNumber evidence="6">2.7.1.68</ecNumber>
    </recommendedName>
</protein>
<dbReference type="InterPro" id="IPR027484">
    <property type="entry name" value="PInositol-4-P-5-kinase_N"/>
</dbReference>
<evidence type="ECO:0000256" key="4">
    <source>
        <dbReference type="ARBA" id="ARBA00022777"/>
    </source>
</evidence>
<dbReference type="Gene3D" id="3.30.800.10">
    <property type="entry name" value="Phosphatidylinositol Phosphate Kinase II Beta"/>
    <property type="match status" value="1"/>
</dbReference>
<evidence type="ECO:0000256" key="3">
    <source>
        <dbReference type="ARBA" id="ARBA00022741"/>
    </source>
</evidence>
<dbReference type="InterPro" id="IPR027483">
    <property type="entry name" value="PInositol-4-P-4/5-kinase_C_sf"/>
</dbReference>
<keyword evidence="2" id="KW-0677">Repeat</keyword>
<dbReference type="SUPFAM" id="SSF56104">
    <property type="entry name" value="SAICAR synthase-like"/>
    <property type="match status" value="1"/>
</dbReference>
<dbReference type="InterPro" id="IPR002498">
    <property type="entry name" value="PInositol-4-P-4/5-kinase_core"/>
</dbReference>
<dbReference type="GO" id="GO:0005524">
    <property type="term" value="F:ATP binding"/>
    <property type="evidence" value="ECO:0007669"/>
    <property type="project" value="UniProtKB-UniRule"/>
</dbReference>
<evidence type="ECO:0000259" key="7">
    <source>
        <dbReference type="PROSITE" id="PS51455"/>
    </source>
</evidence>
<dbReference type="PANTHER" id="PTHR23086">
    <property type="entry name" value="PHOSPHATIDYLINOSITOL-4-PHOSPHATE 5-KINASE"/>
    <property type="match status" value="1"/>
</dbReference>
<evidence type="ECO:0000256" key="2">
    <source>
        <dbReference type="ARBA" id="ARBA00022737"/>
    </source>
</evidence>
<keyword evidence="3 6" id="KW-0547">Nucleotide-binding</keyword>
<keyword evidence="5 6" id="KW-0067">ATP-binding</keyword>
<dbReference type="PIRSF" id="PIRSF037274">
    <property type="entry name" value="PIP5K_plant_prd"/>
    <property type="match status" value="1"/>
</dbReference>
<sequence length="789" mass="89913">MPEPLLCLKPIENDRKKLNEESLDRERLLDTTNTTTTPRSVIIIPRSKSQATGRRVTPTSNSDCEEANILEKHLPNGDLYIGTFTNNTPHGSGKYLWKDGCMYEGEWKKGKASGNGKFSWPSGATFEGEFKSGRMEGRGTFIGSDGDMYKGSWSGDRKHGYGVKHYSNGDCYEGHWKKNLQDGQGRYVWGNGNEYIGEWKNGMIHGRGVLVWNNGNRYDGNWENGTPKGHGVFTWPDGSCYIGFWSDDSRKNIDTTQILNGTFYPSYYATKKEEDFGGLFCNKMSAPLLVVGDDNANNVVGGGGGRKRSSVDAGDMAERHFPRICIWESDGEAGDITCDVIDNVEASMLYKDGFVLDRDMIKQFRRNPSCFGGEVKKPGQTISKGHKNYDLMLNLQLGIRYSVGKHAQTVRQLKQSDFDPKEKFVTRFSPEGSKITPPHQSVEFRWKDYCPVVFRHLRELFQVDPADYMLAICGNDALRELSSPGKSGSFFYLTQDDRFMIKTVKKSEVKVLVKMLPSYYKHVCRYENSLVTKFYGVHCVKPVGGVKTRFIVMGNLFCSEYRIHRRFDLKGSSHGRTTNKRQEEIDETTTLKDLDLDFVFRLQTDWYLEVIKQIDRDCQFLEAAGIMDYSLLVGLHFRDHSTGDKMGLSPFLPRTGKNDSFQNEKFMRGCRFLEAELQDMDRILAGRKPLIRLGANMPARAQRVARKSDFDQYSPGGFSSLTTSRSGEFYEVVLYFGIIDILQDYDISKKLEHVYKSFQVDSTSISAVDPKQYSKRFRDFIGRIFIEER</sequence>
<dbReference type="Gene3D" id="3.30.810.10">
    <property type="entry name" value="2-Layer Sandwich"/>
    <property type="match status" value="1"/>
</dbReference>
<evidence type="ECO:0000256" key="6">
    <source>
        <dbReference type="PIRNR" id="PIRNR037274"/>
    </source>
</evidence>
<feature type="domain" description="PIPK" evidence="7">
    <location>
        <begin position="383"/>
        <end position="785"/>
    </location>
</feature>
<dbReference type="PANTHER" id="PTHR23086:SF140">
    <property type="entry name" value="PHOSPHATIDYLINOSITOL 4-PHOSPHATE 5-KINASE 2"/>
    <property type="match status" value="1"/>
</dbReference>
<dbReference type="PROSITE" id="PS51455">
    <property type="entry name" value="PIPK"/>
    <property type="match status" value="1"/>
</dbReference>
<evidence type="ECO:0000256" key="5">
    <source>
        <dbReference type="ARBA" id="ARBA00022840"/>
    </source>
</evidence>
<dbReference type="InterPro" id="IPR023610">
    <property type="entry name" value="PInositol-4/5-P-5/4-kinase"/>
</dbReference>
<dbReference type="OrthoDB" id="70770at2759"/>
<dbReference type="EC" id="2.7.1.68" evidence="6"/>
<dbReference type="InterPro" id="IPR003409">
    <property type="entry name" value="MORN"/>
</dbReference>
<dbReference type="SMART" id="SM00698">
    <property type="entry name" value="MORN"/>
    <property type="match status" value="7"/>
</dbReference>